<reference evidence="2" key="1">
    <citation type="journal article" date="2016" name="Int. J. Syst. Evol. Microbiol.">
        <title>Pseudoxanthomonas helianthi sp. nov., isolated from roots of Jerusalem artichoke (Helianthus tuberosus).</title>
        <authorList>
            <person name="Kittiwongwattana C."/>
            <person name="Thawai C."/>
        </authorList>
    </citation>
    <scope>NUCLEOTIDE SEQUENCE</scope>
    <source>
        <strain evidence="2">110414</strain>
    </source>
</reference>
<keyword evidence="1" id="KW-1133">Transmembrane helix</keyword>
<dbReference type="RefSeq" id="WP_210534940.1">
    <property type="nucleotide sequence ID" value="NZ_JAGKTC010000001.1"/>
</dbReference>
<keyword evidence="1" id="KW-0472">Membrane</keyword>
<keyword evidence="3" id="KW-1185">Reference proteome</keyword>
<evidence type="ECO:0000313" key="2">
    <source>
        <dbReference type="EMBL" id="MBP3983074.1"/>
    </source>
</evidence>
<keyword evidence="1" id="KW-0812">Transmembrane</keyword>
<name>A0A940X1M6_9GAMM</name>
<gene>
    <name evidence="2" type="ORF">J5837_01445</name>
</gene>
<evidence type="ECO:0000256" key="1">
    <source>
        <dbReference type="SAM" id="Phobius"/>
    </source>
</evidence>
<accession>A0A940X1M6</accession>
<feature type="transmembrane region" description="Helical" evidence="1">
    <location>
        <begin position="54"/>
        <end position="72"/>
    </location>
</feature>
<protein>
    <submittedName>
        <fullName evidence="2">Uncharacterized protein</fullName>
    </submittedName>
</protein>
<reference evidence="2" key="2">
    <citation type="submission" date="2021-03" db="EMBL/GenBank/DDBJ databases">
        <authorList>
            <person name="Cao W."/>
        </authorList>
    </citation>
    <scope>NUCLEOTIDE SEQUENCE</scope>
    <source>
        <strain evidence="2">110414</strain>
    </source>
</reference>
<sequence>MNETNINDDTLRWQLRALRKDVPPQRDLWPDIAARIAATPQDAPMRTTRRGKRWFAPAAMAASLLLAVGVVWQGGLVPGSVSTDPLLRQEAGALTREYQGALQSMPQTRSSSAYAPALRDLDSSAAKILVALEHDPNARFLLEQLRRTYARRLELTQRAALT</sequence>
<evidence type="ECO:0000313" key="3">
    <source>
        <dbReference type="Proteomes" id="UP000673447"/>
    </source>
</evidence>
<dbReference type="Proteomes" id="UP000673447">
    <property type="component" value="Unassembled WGS sequence"/>
</dbReference>
<dbReference type="AlphaFoldDB" id="A0A940X1M6"/>
<proteinExistence type="predicted"/>
<dbReference type="EMBL" id="JAGKTC010000001">
    <property type="protein sequence ID" value="MBP3983074.1"/>
    <property type="molecule type" value="Genomic_DNA"/>
</dbReference>
<organism evidence="2 3">
    <name type="scientific">Pseudoxanthomonas helianthi</name>
    <dbReference type="NCBI Taxonomy" id="1453541"/>
    <lineage>
        <taxon>Bacteria</taxon>
        <taxon>Pseudomonadati</taxon>
        <taxon>Pseudomonadota</taxon>
        <taxon>Gammaproteobacteria</taxon>
        <taxon>Lysobacterales</taxon>
        <taxon>Lysobacteraceae</taxon>
        <taxon>Pseudoxanthomonas</taxon>
    </lineage>
</organism>
<comment type="caution">
    <text evidence="2">The sequence shown here is derived from an EMBL/GenBank/DDBJ whole genome shotgun (WGS) entry which is preliminary data.</text>
</comment>